<keyword evidence="1" id="KW-0812">Transmembrane</keyword>
<evidence type="ECO:0000256" key="1">
    <source>
        <dbReference type="SAM" id="Phobius"/>
    </source>
</evidence>
<dbReference type="Proteomes" id="UP001224845">
    <property type="component" value="Unassembled WGS sequence"/>
</dbReference>
<evidence type="ECO:0000313" key="3">
    <source>
        <dbReference type="Proteomes" id="UP001224845"/>
    </source>
</evidence>
<keyword evidence="1" id="KW-1133">Transmembrane helix</keyword>
<dbReference type="AlphaFoldDB" id="A0AAW8EPE8"/>
<sequence>MPEPLAPAHRQASVPEDEAETAICRRGPVLHALGAIVTCELLKFMQQTGRLISALVLPLLWLMVFAAGFRNVFGIAIVEPYDTYTSYDVYIVPA</sequence>
<comment type="caution">
    <text evidence="2">The sequence shown here is derived from an EMBL/GenBank/DDBJ whole genome shotgun (WGS) entry which is preliminary data.</text>
</comment>
<protein>
    <submittedName>
        <fullName evidence="2">Uncharacterized protein</fullName>
    </submittedName>
</protein>
<dbReference type="EMBL" id="JAUSRV010000020">
    <property type="protein sequence ID" value="MDP9974850.1"/>
    <property type="molecule type" value="Genomic_DNA"/>
</dbReference>
<feature type="transmembrane region" description="Helical" evidence="1">
    <location>
        <begin position="51"/>
        <end position="78"/>
    </location>
</feature>
<accession>A0AAW8EPE8</accession>
<evidence type="ECO:0000313" key="2">
    <source>
        <dbReference type="EMBL" id="MDP9974850.1"/>
    </source>
</evidence>
<keyword evidence="1" id="KW-0472">Membrane</keyword>
<name>A0AAW8EPE8_VARPD</name>
<gene>
    <name evidence="2" type="ORF">J2W39_006134</name>
</gene>
<reference evidence="2" key="1">
    <citation type="submission" date="2023-07" db="EMBL/GenBank/DDBJ databases">
        <title>Sorghum-associated microbial communities from plants grown in Nebraska, USA.</title>
        <authorList>
            <person name="Schachtman D."/>
        </authorList>
    </citation>
    <scope>NUCLEOTIDE SEQUENCE</scope>
    <source>
        <strain evidence="2">DS3315</strain>
    </source>
</reference>
<organism evidence="2 3">
    <name type="scientific">Variovorax paradoxus</name>
    <dbReference type="NCBI Taxonomy" id="34073"/>
    <lineage>
        <taxon>Bacteria</taxon>
        <taxon>Pseudomonadati</taxon>
        <taxon>Pseudomonadota</taxon>
        <taxon>Betaproteobacteria</taxon>
        <taxon>Burkholderiales</taxon>
        <taxon>Comamonadaceae</taxon>
        <taxon>Variovorax</taxon>
    </lineage>
</organism>
<proteinExistence type="predicted"/>